<evidence type="ECO:0000256" key="9">
    <source>
        <dbReference type="ARBA" id="ARBA00023264"/>
    </source>
</evidence>
<feature type="transmembrane region" description="Helical" evidence="12">
    <location>
        <begin position="87"/>
        <end position="109"/>
    </location>
</feature>
<protein>
    <recommendedName>
        <fullName evidence="10">cardiolipin synthase (CMP-forming)</fullName>
        <ecNumber evidence="10">2.7.8.41</ecNumber>
    </recommendedName>
</protein>
<keyword evidence="8" id="KW-0594">Phospholipid biosynthesis</keyword>
<evidence type="ECO:0000313" key="14">
    <source>
        <dbReference type="WBParaSite" id="MhA1_Contig168.frz3.gene31"/>
    </source>
</evidence>
<accession>A0A1I8B983</accession>
<dbReference type="Gene3D" id="1.20.120.1760">
    <property type="match status" value="1"/>
</dbReference>
<organism evidence="13 14">
    <name type="scientific">Meloidogyne hapla</name>
    <name type="common">Root-knot nematode worm</name>
    <dbReference type="NCBI Taxonomy" id="6305"/>
    <lineage>
        <taxon>Eukaryota</taxon>
        <taxon>Metazoa</taxon>
        <taxon>Ecdysozoa</taxon>
        <taxon>Nematoda</taxon>
        <taxon>Chromadorea</taxon>
        <taxon>Rhabditida</taxon>
        <taxon>Tylenchina</taxon>
        <taxon>Tylenchomorpha</taxon>
        <taxon>Tylenchoidea</taxon>
        <taxon>Meloidogynidae</taxon>
        <taxon>Meloidogyninae</taxon>
        <taxon>Meloidogyne</taxon>
    </lineage>
</organism>
<comment type="catalytic activity">
    <reaction evidence="11">
        <text>a CDP-1,2-diacyl-sn-glycerol + a 1,2-diacyl-sn-glycero-3-phospho-(1'-sn-glycerol) = a cardiolipin + CMP + H(+)</text>
        <dbReference type="Rhea" id="RHEA:32931"/>
        <dbReference type="ChEBI" id="CHEBI:15378"/>
        <dbReference type="ChEBI" id="CHEBI:58332"/>
        <dbReference type="ChEBI" id="CHEBI:60377"/>
        <dbReference type="ChEBI" id="CHEBI:62237"/>
        <dbReference type="ChEBI" id="CHEBI:64716"/>
        <dbReference type="EC" id="2.7.8.41"/>
    </reaction>
</comment>
<evidence type="ECO:0000256" key="6">
    <source>
        <dbReference type="ARBA" id="ARBA00023098"/>
    </source>
</evidence>
<dbReference type="InterPro" id="IPR000462">
    <property type="entry name" value="CDP-OH_P_trans"/>
</dbReference>
<dbReference type="WBParaSite" id="MhA1_Contig168.frz3.gene31">
    <property type="protein sequence ID" value="MhA1_Contig168.frz3.gene31"/>
    <property type="gene ID" value="MhA1_Contig168.frz3.gene31"/>
</dbReference>
<evidence type="ECO:0000256" key="11">
    <source>
        <dbReference type="ARBA" id="ARBA00047433"/>
    </source>
</evidence>
<keyword evidence="6" id="KW-0443">Lipid metabolism</keyword>
<comment type="subcellular location">
    <subcellularLocation>
        <location evidence="1">Membrane</location>
        <topology evidence="1">Multi-pass membrane protein</topology>
    </subcellularLocation>
</comment>
<dbReference type="GO" id="GO:0016020">
    <property type="term" value="C:membrane"/>
    <property type="evidence" value="ECO:0007669"/>
    <property type="project" value="UniProtKB-SubCell"/>
</dbReference>
<keyword evidence="5 12" id="KW-1133">Transmembrane helix</keyword>
<evidence type="ECO:0000256" key="10">
    <source>
        <dbReference type="ARBA" id="ARBA00039001"/>
    </source>
</evidence>
<dbReference type="GO" id="GO:0043337">
    <property type="term" value="F:cardiolipin synthase (CMP-forming)"/>
    <property type="evidence" value="ECO:0007669"/>
    <property type="project" value="UniProtKB-EC"/>
</dbReference>
<name>A0A1I8B983_MELHA</name>
<dbReference type="GO" id="GO:0032049">
    <property type="term" value="P:cardiolipin biosynthetic process"/>
    <property type="evidence" value="ECO:0007669"/>
    <property type="project" value="TreeGrafter"/>
</dbReference>
<evidence type="ECO:0000256" key="1">
    <source>
        <dbReference type="ARBA" id="ARBA00004141"/>
    </source>
</evidence>
<dbReference type="EC" id="2.7.8.41" evidence="10"/>
<proteinExistence type="predicted"/>
<feature type="transmembrane region" description="Helical" evidence="12">
    <location>
        <begin position="130"/>
        <end position="155"/>
    </location>
</feature>
<dbReference type="Proteomes" id="UP000095281">
    <property type="component" value="Unplaced"/>
</dbReference>
<keyword evidence="9" id="KW-1208">Phospholipid metabolism</keyword>
<sequence length="229" mass="26029">MLSLFRSIPLEAKQFSIFVRTLRRFSSLSSQNEQNQGEKLQEEQKKHNQKKFEFVFTNERLTTIPNLLSGGRIVATPIIGWMVLNELYSPACTLFVIAGITDLVDGFIARRFPSQRSLFGSIIDPVADKFLISTLFVTLTYMHLIPVYVTVIALLRDAMLVTGGFILRYKMLEPPITFGRFFDPTISSIQIRPSKISKFNTGLQLLLLSLSLASPIFHFVDHPALQMLR</sequence>
<evidence type="ECO:0000256" key="7">
    <source>
        <dbReference type="ARBA" id="ARBA00023136"/>
    </source>
</evidence>
<keyword evidence="7 12" id="KW-0472">Membrane</keyword>
<keyword evidence="3" id="KW-0808">Transferase</keyword>
<dbReference type="PANTHER" id="PTHR14269:SF60">
    <property type="entry name" value="CARDIOLIPIN SYNTHASE (CMP-FORMING)"/>
    <property type="match status" value="1"/>
</dbReference>
<evidence type="ECO:0000256" key="4">
    <source>
        <dbReference type="ARBA" id="ARBA00022692"/>
    </source>
</evidence>
<evidence type="ECO:0000256" key="8">
    <source>
        <dbReference type="ARBA" id="ARBA00023209"/>
    </source>
</evidence>
<dbReference type="InterPro" id="IPR050324">
    <property type="entry name" value="CDP-alcohol_PTase-I"/>
</dbReference>
<evidence type="ECO:0000256" key="2">
    <source>
        <dbReference type="ARBA" id="ARBA00022516"/>
    </source>
</evidence>
<dbReference type="InterPro" id="IPR043130">
    <property type="entry name" value="CDP-OH_PTrfase_TM_dom"/>
</dbReference>
<evidence type="ECO:0000256" key="3">
    <source>
        <dbReference type="ARBA" id="ARBA00022679"/>
    </source>
</evidence>
<keyword evidence="2" id="KW-0444">Lipid biosynthesis</keyword>
<evidence type="ECO:0000256" key="5">
    <source>
        <dbReference type="ARBA" id="ARBA00022989"/>
    </source>
</evidence>
<dbReference type="AlphaFoldDB" id="A0A1I8B983"/>
<keyword evidence="4 12" id="KW-0812">Transmembrane</keyword>
<keyword evidence="13" id="KW-1185">Reference proteome</keyword>
<dbReference type="PANTHER" id="PTHR14269">
    <property type="entry name" value="CDP-DIACYLGLYCEROL--GLYCEROL-3-PHOSPHATE 3-PHOSPHATIDYLTRANSFERASE-RELATED"/>
    <property type="match status" value="1"/>
</dbReference>
<evidence type="ECO:0000313" key="13">
    <source>
        <dbReference type="Proteomes" id="UP000095281"/>
    </source>
</evidence>
<dbReference type="Pfam" id="PF01066">
    <property type="entry name" value="CDP-OH_P_transf"/>
    <property type="match status" value="1"/>
</dbReference>
<dbReference type="GO" id="GO:0005739">
    <property type="term" value="C:mitochondrion"/>
    <property type="evidence" value="ECO:0007669"/>
    <property type="project" value="TreeGrafter"/>
</dbReference>
<reference evidence="14" key="1">
    <citation type="submission" date="2016-11" db="UniProtKB">
        <authorList>
            <consortium name="WormBaseParasite"/>
        </authorList>
    </citation>
    <scope>IDENTIFICATION</scope>
</reference>
<evidence type="ECO:0000256" key="12">
    <source>
        <dbReference type="SAM" id="Phobius"/>
    </source>
</evidence>